<feature type="region of interest" description="Disordered" evidence="1">
    <location>
        <begin position="1"/>
        <end position="33"/>
    </location>
</feature>
<feature type="compositionally biased region" description="Low complexity" evidence="1">
    <location>
        <begin position="7"/>
        <end position="16"/>
    </location>
</feature>
<evidence type="ECO:0000256" key="2">
    <source>
        <dbReference type="SAM" id="Phobius"/>
    </source>
</evidence>
<keyword evidence="2" id="KW-1133">Transmembrane helix</keyword>
<dbReference type="EMBL" id="CP094528">
    <property type="protein sequence ID" value="UOE43886.1"/>
    <property type="molecule type" value="Genomic_DNA"/>
</dbReference>
<keyword evidence="2" id="KW-0812">Transmembrane</keyword>
<gene>
    <name evidence="3" type="ORF">MTO99_17230</name>
</gene>
<dbReference type="RefSeq" id="WP_243555241.1">
    <property type="nucleotide sequence ID" value="NZ_CP094528.1"/>
</dbReference>
<evidence type="ECO:0008006" key="5">
    <source>
        <dbReference type="Google" id="ProtNLM"/>
    </source>
</evidence>
<accession>A0ABY4C1N3</accession>
<organism evidence="3 4">
    <name type="scientific">Agromyces larvae</name>
    <dbReference type="NCBI Taxonomy" id="2929802"/>
    <lineage>
        <taxon>Bacteria</taxon>
        <taxon>Bacillati</taxon>
        <taxon>Actinomycetota</taxon>
        <taxon>Actinomycetes</taxon>
        <taxon>Micrococcales</taxon>
        <taxon>Microbacteriaceae</taxon>
        <taxon>Agromyces</taxon>
    </lineage>
</organism>
<name>A0ABY4C1N3_9MICO</name>
<reference evidence="3 4" key="1">
    <citation type="submission" date="2022-03" db="EMBL/GenBank/DDBJ databases">
        <title>Mucilaginibacter sp. isolated from the gut of Protaetia brevitarsis seulensis larvae.</title>
        <authorList>
            <person name="Won M."/>
            <person name="Kim S.-J."/>
            <person name="Kwon S.-W."/>
        </authorList>
    </citation>
    <scope>NUCLEOTIDE SEQUENCE [LARGE SCALE GENOMIC DNA]</scope>
    <source>
        <strain evidence="3 4">CFWR-12</strain>
    </source>
</reference>
<sequence>MTDDTRPTTPLDPVLDGTWEPGTSGADSRAETPVTELIPPAAPLPRPRVRWGAIIWGLVLAGIAAGTLWIVLDPALRDDVSEWWFALTPAGMLLAALVAVGGLLLIAGIAGLARRASRSR</sequence>
<feature type="transmembrane region" description="Helical" evidence="2">
    <location>
        <begin position="53"/>
        <end position="72"/>
    </location>
</feature>
<keyword evidence="2" id="KW-0472">Membrane</keyword>
<evidence type="ECO:0000313" key="4">
    <source>
        <dbReference type="Proteomes" id="UP000832097"/>
    </source>
</evidence>
<dbReference type="Proteomes" id="UP000832097">
    <property type="component" value="Chromosome"/>
</dbReference>
<proteinExistence type="predicted"/>
<evidence type="ECO:0000313" key="3">
    <source>
        <dbReference type="EMBL" id="UOE43886.1"/>
    </source>
</evidence>
<protein>
    <recommendedName>
        <fullName evidence="5">DUF1049 domain-containing protein</fullName>
    </recommendedName>
</protein>
<keyword evidence="4" id="KW-1185">Reference proteome</keyword>
<evidence type="ECO:0000256" key="1">
    <source>
        <dbReference type="SAM" id="MobiDB-lite"/>
    </source>
</evidence>
<feature type="transmembrane region" description="Helical" evidence="2">
    <location>
        <begin position="92"/>
        <end position="113"/>
    </location>
</feature>